<dbReference type="RefSeq" id="WP_238272036.1">
    <property type="nucleotide sequence ID" value="NZ_BPQG01000026.1"/>
</dbReference>
<evidence type="ECO:0000259" key="1">
    <source>
        <dbReference type="Pfam" id="PF13362"/>
    </source>
</evidence>
<gene>
    <name evidence="3" type="ORF">AFCDBAGC_1846</name>
</gene>
<dbReference type="EMBL" id="BPQG01000026">
    <property type="protein sequence ID" value="GJD43984.1"/>
    <property type="molecule type" value="Genomic_DNA"/>
</dbReference>
<dbReference type="Pfam" id="PF13362">
    <property type="entry name" value="Toprim_3"/>
    <property type="match status" value="1"/>
</dbReference>
<evidence type="ECO:0008006" key="5">
    <source>
        <dbReference type="Google" id="ProtNLM"/>
    </source>
</evidence>
<organism evidence="3 4">
    <name type="scientific">Methylobacterium cerastii</name>
    <dbReference type="NCBI Taxonomy" id="932741"/>
    <lineage>
        <taxon>Bacteria</taxon>
        <taxon>Pseudomonadati</taxon>
        <taxon>Pseudomonadota</taxon>
        <taxon>Alphaproteobacteria</taxon>
        <taxon>Hyphomicrobiales</taxon>
        <taxon>Methylobacteriaceae</taxon>
        <taxon>Methylobacterium</taxon>
    </lineage>
</organism>
<protein>
    <recommendedName>
        <fullName evidence="5">Virulence-associated protein E</fullName>
    </recommendedName>
</protein>
<dbReference type="InterPro" id="IPR006171">
    <property type="entry name" value="TOPRIM_dom"/>
</dbReference>
<reference evidence="3 4" key="1">
    <citation type="journal article" date="2021" name="Front. Microbiol.">
        <title>Comprehensive Comparative Genomics and Phenotyping of Methylobacterium Species.</title>
        <authorList>
            <person name="Alessa O."/>
            <person name="Ogura Y."/>
            <person name="Fujitani Y."/>
            <person name="Takami H."/>
            <person name="Hayashi T."/>
            <person name="Sahin N."/>
            <person name="Tani A."/>
        </authorList>
    </citation>
    <scope>NUCLEOTIDE SEQUENCE [LARGE SCALE GENOMIC DNA]</scope>
    <source>
        <strain evidence="3 4">DSM 23679</strain>
    </source>
</reference>
<evidence type="ECO:0000313" key="3">
    <source>
        <dbReference type="EMBL" id="GJD43984.1"/>
    </source>
</evidence>
<evidence type="ECO:0000313" key="4">
    <source>
        <dbReference type="Proteomes" id="UP001055117"/>
    </source>
</evidence>
<sequence>MTATLAEIARALRGQVHGGQVLAPGPNHSAKDRSLSIRLSDASPDGFIVYSHAGDDFRACRDYVADALGLPVDRWRQSHEPDPVEVERRRAARQRAEEVERAALLRRQRQARGIWATARDPKSTIVEDYLRSRCLDLPSEVAGDVIRFHPACAWGENTVPAMVAALRCVRTGEIVGVHRTALTPEGVKVGRRMLGVAAGAAVMLDAEDTVTTGLTIGEGIESCLAARQIGLRPVWALGSTAGIAAFPLLPGIDALSLLGERDAGASDQACREVGTRWHRAGRAVDIVLPKVGKDMNDQIREGTPAWH</sequence>
<name>A0ABQ4QGW0_9HYPH</name>
<dbReference type="InterPro" id="IPR055570">
    <property type="entry name" value="DUF7146"/>
</dbReference>
<dbReference type="Pfam" id="PF23639">
    <property type="entry name" value="DUF7146"/>
    <property type="match status" value="1"/>
</dbReference>
<dbReference type="Proteomes" id="UP001055117">
    <property type="component" value="Unassembled WGS sequence"/>
</dbReference>
<evidence type="ECO:0000259" key="2">
    <source>
        <dbReference type="Pfam" id="PF23639"/>
    </source>
</evidence>
<feature type="domain" description="DUF7146" evidence="2">
    <location>
        <begin position="106"/>
        <end position="203"/>
    </location>
</feature>
<proteinExistence type="predicted"/>
<comment type="caution">
    <text evidence="3">The sequence shown here is derived from an EMBL/GenBank/DDBJ whole genome shotgun (WGS) entry which is preliminary data.</text>
</comment>
<keyword evidence="4" id="KW-1185">Reference proteome</keyword>
<accession>A0ABQ4QGW0</accession>
<feature type="domain" description="Toprim" evidence="1">
    <location>
        <begin position="214"/>
        <end position="302"/>
    </location>
</feature>